<protein>
    <submittedName>
        <fullName evidence="2">Plasmid stability protein</fullName>
    </submittedName>
</protein>
<sequence>MTSIVVRNLEEEVKLGLKERARRNGRSMEAEVRAILGAAVLRTENSPRSEEALASLGARMRARFAHIDTEELVFPRSTELASGVDFSEPESSL</sequence>
<dbReference type="SUPFAM" id="SSF47598">
    <property type="entry name" value="Ribbon-helix-helix"/>
    <property type="match status" value="1"/>
</dbReference>
<dbReference type="InterPro" id="IPR013321">
    <property type="entry name" value="Arc_rbn_hlx_hlx"/>
</dbReference>
<proteinExistence type="predicted"/>
<dbReference type="Pfam" id="PF22513">
    <property type="entry name" value="FitA-like_RHH"/>
    <property type="match status" value="1"/>
</dbReference>
<keyword evidence="3" id="KW-1185">Reference proteome</keyword>
<evidence type="ECO:0000313" key="3">
    <source>
        <dbReference type="Proteomes" id="UP000524237"/>
    </source>
</evidence>
<dbReference type="InterPro" id="IPR010985">
    <property type="entry name" value="Ribbon_hlx_hlx"/>
</dbReference>
<dbReference type="InterPro" id="IPR053853">
    <property type="entry name" value="FitA-like_RHH"/>
</dbReference>
<gene>
    <name evidence="2" type="ORF">FB555_001645</name>
</gene>
<name>A0A7W3JUM1_9MICO</name>
<dbReference type="GO" id="GO:0006355">
    <property type="term" value="P:regulation of DNA-templated transcription"/>
    <property type="evidence" value="ECO:0007669"/>
    <property type="project" value="InterPro"/>
</dbReference>
<comment type="caution">
    <text evidence="2">The sequence shown here is derived from an EMBL/GenBank/DDBJ whole genome shotgun (WGS) entry which is preliminary data.</text>
</comment>
<evidence type="ECO:0000259" key="1">
    <source>
        <dbReference type="Pfam" id="PF22513"/>
    </source>
</evidence>
<dbReference type="EMBL" id="JACGWU010000005">
    <property type="protein sequence ID" value="MBA8829536.1"/>
    <property type="molecule type" value="Genomic_DNA"/>
</dbReference>
<dbReference type="Gene3D" id="1.10.1220.10">
    <property type="entry name" value="Met repressor-like"/>
    <property type="match status" value="1"/>
</dbReference>
<reference evidence="2 3" key="1">
    <citation type="submission" date="2020-07" db="EMBL/GenBank/DDBJ databases">
        <title>Sequencing the genomes of 1000 actinobacteria strains.</title>
        <authorList>
            <person name="Klenk H.-P."/>
        </authorList>
    </citation>
    <scope>NUCLEOTIDE SEQUENCE [LARGE SCALE GENOMIC DNA]</scope>
    <source>
        <strain evidence="2 3">DSM 23737</strain>
    </source>
</reference>
<evidence type="ECO:0000313" key="2">
    <source>
        <dbReference type="EMBL" id="MBA8829536.1"/>
    </source>
</evidence>
<dbReference type="Proteomes" id="UP000524237">
    <property type="component" value="Unassembled WGS sequence"/>
</dbReference>
<accession>A0A7W3JUM1</accession>
<dbReference type="AlphaFoldDB" id="A0A7W3JUM1"/>
<dbReference type="RefSeq" id="WP_182484964.1">
    <property type="nucleotide sequence ID" value="NZ_JACGWU010000005.1"/>
</dbReference>
<organism evidence="2 3">
    <name type="scientific">Alpinimonas psychrophila</name>
    <dbReference type="NCBI Taxonomy" id="748908"/>
    <lineage>
        <taxon>Bacteria</taxon>
        <taxon>Bacillati</taxon>
        <taxon>Actinomycetota</taxon>
        <taxon>Actinomycetes</taxon>
        <taxon>Micrococcales</taxon>
        <taxon>Microbacteriaceae</taxon>
        <taxon>Alpinimonas</taxon>
    </lineage>
</organism>
<feature type="domain" description="Antitoxin FitA-like ribbon-helix-helix" evidence="1">
    <location>
        <begin position="3"/>
        <end position="40"/>
    </location>
</feature>